<evidence type="ECO:0000256" key="5">
    <source>
        <dbReference type="HAMAP-Rule" id="MF_00470"/>
    </source>
</evidence>
<feature type="domain" description="Mandelate racemase/muconate lactonizing enzyme C-terminal" evidence="7">
    <location>
        <begin position="130"/>
        <end position="227"/>
    </location>
</feature>
<evidence type="ECO:0000256" key="3">
    <source>
        <dbReference type="ARBA" id="ARBA00023235"/>
    </source>
</evidence>
<dbReference type="Gene3D" id="3.30.390.10">
    <property type="entry name" value="Enolase-like, N-terminal domain"/>
    <property type="match status" value="1"/>
</dbReference>
<dbReference type="GO" id="GO:0043748">
    <property type="term" value="F:O-succinylbenzoate synthase activity"/>
    <property type="evidence" value="ECO:0007669"/>
    <property type="project" value="UniProtKB-EC"/>
</dbReference>
<sequence length="355" mass="36926">MDAERREFALDLAAPLETASGTIEQREGIALRIAEDGAVGVGEATPLPGWTESPATCRERLAAATTYLDDGDPAAALDAVDESPAARHAVHLALADLRARQDGVPLYRYLGSVGRVERVPVNATIGVGSPDDAAAAARGAVEQGFQCLKLKVGAGTVEEAVERVETVREALPRGIALRADANGSWDREQAGEALRAFADSGVEYVEQPLAIDDLEGHADLRQQSAGVGVALDESLRTASIDDVLDAGAADVVVLKPMVLGGLDRARRIAIRARREGVAPVVTTTVDAVVARTGAVHFAASIPGVDPCGLATAERLADDLAPDPAPITEGDAVVPQGDGLGTRGPWEHTVDGENRR</sequence>
<comment type="similarity">
    <text evidence="5">Belongs to the mandelate racemase/muconate lactonizing enzyme family. MenC type 1 subfamily.</text>
</comment>
<keyword evidence="3" id="KW-0413">Isomerase</keyword>
<dbReference type="SMART" id="SM00922">
    <property type="entry name" value="MR_MLE"/>
    <property type="match status" value="1"/>
</dbReference>
<dbReference type="SFLD" id="SFLDF00009">
    <property type="entry name" value="o-succinylbenzoate_synthase"/>
    <property type="match status" value="1"/>
</dbReference>
<dbReference type="InterPro" id="IPR029017">
    <property type="entry name" value="Enolase-like_N"/>
</dbReference>
<keyword evidence="2 5" id="KW-0460">Magnesium</keyword>
<dbReference type="GO" id="GO:0009234">
    <property type="term" value="P:menaquinone biosynthetic process"/>
    <property type="evidence" value="ECO:0007669"/>
    <property type="project" value="UniProtKB-UniRule"/>
</dbReference>
<organism evidence="8 9">
    <name type="scientific">Natronoarchaeum philippinense</name>
    <dbReference type="NCBI Taxonomy" id="558529"/>
    <lineage>
        <taxon>Archaea</taxon>
        <taxon>Methanobacteriati</taxon>
        <taxon>Methanobacteriota</taxon>
        <taxon>Stenosarchaea group</taxon>
        <taxon>Halobacteria</taxon>
        <taxon>Halobacteriales</taxon>
        <taxon>Natronoarchaeaceae</taxon>
    </lineage>
</organism>
<keyword evidence="4 5" id="KW-0456">Lyase</keyword>
<feature type="compositionally biased region" description="Basic and acidic residues" evidence="6">
    <location>
        <begin position="344"/>
        <end position="355"/>
    </location>
</feature>
<dbReference type="EC" id="4.2.1.113" evidence="5"/>
<evidence type="ECO:0000256" key="6">
    <source>
        <dbReference type="SAM" id="MobiDB-lite"/>
    </source>
</evidence>
<dbReference type="Pfam" id="PF13378">
    <property type="entry name" value="MR_MLE_C"/>
    <property type="match status" value="1"/>
</dbReference>
<evidence type="ECO:0000256" key="2">
    <source>
        <dbReference type="ARBA" id="ARBA00022842"/>
    </source>
</evidence>
<keyword evidence="1 5" id="KW-0479">Metal-binding</keyword>
<evidence type="ECO:0000313" key="8">
    <source>
        <dbReference type="EMBL" id="SNZ04946.1"/>
    </source>
</evidence>
<feature type="binding site" evidence="5">
    <location>
        <position position="206"/>
    </location>
    <ligand>
        <name>Mg(2+)</name>
        <dbReference type="ChEBI" id="CHEBI:18420"/>
    </ligand>
</feature>
<dbReference type="GO" id="GO:0016854">
    <property type="term" value="F:racemase and epimerase activity"/>
    <property type="evidence" value="ECO:0007669"/>
    <property type="project" value="UniProtKB-ARBA"/>
</dbReference>
<dbReference type="GO" id="GO:0009063">
    <property type="term" value="P:amino acid catabolic process"/>
    <property type="evidence" value="ECO:0007669"/>
    <property type="project" value="InterPro"/>
</dbReference>
<keyword evidence="5" id="KW-0474">Menaquinone biosynthesis</keyword>
<accession>A0A285NAG0</accession>
<dbReference type="Gene3D" id="3.20.20.120">
    <property type="entry name" value="Enolase-like C-terminal domain"/>
    <property type="match status" value="1"/>
</dbReference>
<dbReference type="EMBL" id="OBEJ01000001">
    <property type="protein sequence ID" value="SNZ04946.1"/>
    <property type="molecule type" value="Genomic_DNA"/>
</dbReference>
<feature type="active site" description="Proton donor" evidence="5">
    <location>
        <position position="151"/>
    </location>
</feature>
<protein>
    <recommendedName>
        <fullName evidence="5">o-succinylbenzoate synthase</fullName>
        <shortName evidence="5">OSB synthase</shortName>
        <shortName evidence="5">OSBS</shortName>
        <ecNumber evidence="5">4.2.1.113</ecNumber>
    </recommendedName>
    <alternativeName>
        <fullName evidence="5">4-(2'-carboxyphenyl)-4-oxybutyric acid synthase</fullName>
    </alternativeName>
    <alternativeName>
        <fullName evidence="5">o-succinylbenzoic acid synthase</fullName>
    </alternativeName>
</protein>
<dbReference type="PANTHER" id="PTHR48073:SF2">
    <property type="entry name" value="O-SUCCINYLBENZOATE SYNTHASE"/>
    <property type="match status" value="1"/>
</dbReference>
<evidence type="ECO:0000313" key="9">
    <source>
        <dbReference type="Proteomes" id="UP000219453"/>
    </source>
</evidence>
<dbReference type="InterPro" id="IPR036849">
    <property type="entry name" value="Enolase-like_C_sf"/>
</dbReference>
<feature type="binding site" evidence="5">
    <location>
        <position position="180"/>
    </location>
    <ligand>
        <name>Mg(2+)</name>
        <dbReference type="ChEBI" id="CHEBI:18420"/>
    </ligand>
</feature>
<dbReference type="OrthoDB" id="214520at2157"/>
<feature type="active site" description="Proton acceptor" evidence="5">
    <location>
        <position position="255"/>
    </location>
</feature>
<dbReference type="SFLD" id="SFLDG00180">
    <property type="entry name" value="muconate_cycloisomerase"/>
    <property type="match status" value="1"/>
</dbReference>
<dbReference type="PANTHER" id="PTHR48073">
    <property type="entry name" value="O-SUCCINYLBENZOATE SYNTHASE-RELATED"/>
    <property type="match status" value="1"/>
</dbReference>
<feature type="binding site" evidence="5">
    <location>
        <position position="232"/>
    </location>
    <ligand>
        <name>Mg(2+)</name>
        <dbReference type="ChEBI" id="CHEBI:18420"/>
    </ligand>
</feature>
<dbReference type="GO" id="GO:0000287">
    <property type="term" value="F:magnesium ion binding"/>
    <property type="evidence" value="ECO:0007669"/>
    <property type="project" value="UniProtKB-UniRule"/>
</dbReference>
<dbReference type="Pfam" id="PF02746">
    <property type="entry name" value="MR_MLE_N"/>
    <property type="match status" value="1"/>
</dbReference>
<dbReference type="SUPFAM" id="SSF54826">
    <property type="entry name" value="Enolase N-terminal domain-like"/>
    <property type="match status" value="1"/>
</dbReference>
<evidence type="ECO:0000256" key="1">
    <source>
        <dbReference type="ARBA" id="ARBA00022723"/>
    </source>
</evidence>
<dbReference type="InterPro" id="IPR010196">
    <property type="entry name" value="OSB_synthase_MenC1"/>
</dbReference>
<name>A0A285NAG0_NATPI</name>
<reference evidence="9" key="1">
    <citation type="submission" date="2017-09" db="EMBL/GenBank/DDBJ databases">
        <authorList>
            <person name="Varghese N."/>
            <person name="Submissions S."/>
        </authorList>
    </citation>
    <scope>NUCLEOTIDE SEQUENCE [LARGE SCALE GENOMIC DNA]</scope>
    <source>
        <strain evidence="9">DSM 27208</strain>
    </source>
</reference>
<dbReference type="InterPro" id="IPR013342">
    <property type="entry name" value="Mandelate_racemase_C"/>
</dbReference>
<evidence type="ECO:0000256" key="4">
    <source>
        <dbReference type="ARBA" id="ARBA00023239"/>
    </source>
</evidence>
<dbReference type="InterPro" id="IPR013341">
    <property type="entry name" value="Mandelate_racemase_N_dom"/>
</dbReference>
<dbReference type="InterPro" id="IPR018110">
    <property type="entry name" value="Mandel_Rmase/mucon_lact_enz_CS"/>
</dbReference>
<gene>
    <name evidence="5" type="primary">menC</name>
    <name evidence="8" type="ORF">SAMN06269185_0731</name>
</gene>
<proteinExistence type="inferred from homology"/>
<evidence type="ECO:0000259" key="7">
    <source>
        <dbReference type="SMART" id="SM00922"/>
    </source>
</evidence>
<dbReference type="SUPFAM" id="SSF51604">
    <property type="entry name" value="Enolase C-terminal domain-like"/>
    <property type="match status" value="1"/>
</dbReference>
<dbReference type="RefSeq" id="WP_097007726.1">
    <property type="nucleotide sequence ID" value="NZ_OBEJ01000001.1"/>
</dbReference>
<feature type="region of interest" description="Disordered" evidence="6">
    <location>
        <begin position="319"/>
        <end position="355"/>
    </location>
</feature>
<dbReference type="Proteomes" id="UP000219453">
    <property type="component" value="Unassembled WGS sequence"/>
</dbReference>
<dbReference type="AlphaFoldDB" id="A0A285NAG0"/>
<dbReference type="SFLD" id="SFLDS00001">
    <property type="entry name" value="Enolase"/>
    <property type="match status" value="1"/>
</dbReference>
<comment type="pathway">
    <text evidence="5">Quinol/quinone metabolism; menaquinone biosynthesis.</text>
</comment>
<comment type="pathway">
    <text evidence="5">Quinol/quinone metabolism; 1,4-dihydroxy-2-naphthoate biosynthesis; 1,4-dihydroxy-2-naphthoate from chorismate: step 4/7.</text>
</comment>
<dbReference type="NCBIfam" id="TIGR01927">
    <property type="entry name" value="menC_gam_Gplu"/>
    <property type="match status" value="1"/>
</dbReference>
<dbReference type="InterPro" id="IPR029065">
    <property type="entry name" value="Enolase_C-like"/>
</dbReference>
<keyword evidence="9" id="KW-1185">Reference proteome</keyword>
<comment type="catalytic activity">
    <reaction evidence="5">
        <text>(1R,6R)-6-hydroxy-2-succinyl-cyclohexa-2,4-diene-1-carboxylate = 2-succinylbenzoate + H2O</text>
        <dbReference type="Rhea" id="RHEA:10196"/>
        <dbReference type="ChEBI" id="CHEBI:15377"/>
        <dbReference type="ChEBI" id="CHEBI:18325"/>
        <dbReference type="ChEBI" id="CHEBI:58689"/>
        <dbReference type="EC" id="4.2.1.113"/>
    </reaction>
</comment>
<dbReference type="PROSITE" id="PS00909">
    <property type="entry name" value="MR_MLE_2"/>
    <property type="match status" value="1"/>
</dbReference>
<dbReference type="UniPathway" id="UPA00079"/>
<dbReference type="UniPathway" id="UPA01057">
    <property type="reaction ID" value="UER00165"/>
</dbReference>
<comment type="function">
    <text evidence="5">Converts 2-succinyl-6-hydroxy-2,4-cyclohexadiene-1-carboxylate (SHCHC) to 2-succinylbenzoate (OSB).</text>
</comment>
<comment type="cofactor">
    <cofactor evidence="5">
        <name>a divalent metal cation</name>
        <dbReference type="ChEBI" id="CHEBI:60240"/>
    </cofactor>
</comment>
<dbReference type="HAMAP" id="MF_00470">
    <property type="entry name" value="MenC_1"/>
    <property type="match status" value="1"/>
</dbReference>